<comment type="subcellular location">
    <subcellularLocation>
        <location evidence="6">Cell membrane</location>
        <topology evidence="6">Single-pass membrane protein</topology>
    </subcellularLocation>
</comment>
<dbReference type="PANTHER" id="PTHR36118">
    <property type="entry name" value="ION-TRANSLOCATING OXIDOREDUCTASE COMPLEX SUBUNIT G"/>
    <property type="match status" value="1"/>
</dbReference>
<evidence type="ECO:0000256" key="3">
    <source>
        <dbReference type="ARBA" id="ARBA00022630"/>
    </source>
</evidence>
<comment type="subunit">
    <text evidence="6">The complex is composed of six subunits: RnfA, RnfB, RnfC, RnfD, RnfE and RnfG.</text>
</comment>
<dbReference type="InterPro" id="IPR007329">
    <property type="entry name" value="FMN-bd"/>
</dbReference>
<keyword evidence="1 6" id="KW-0813">Transport</keyword>
<evidence type="ECO:0000256" key="4">
    <source>
        <dbReference type="ARBA" id="ARBA00022643"/>
    </source>
</evidence>
<dbReference type="InterPro" id="IPR010209">
    <property type="entry name" value="Ion_transpt_RnfG/RsxG"/>
</dbReference>
<comment type="similarity">
    <text evidence="6">Belongs to the RnfG family.</text>
</comment>
<keyword evidence="6" id="KW-1278">Translocase</keyword>
<dbReference type="GO" id="GO:0009055">
    <property type="term" value="F:electron transfer activity"/>
    <property type="evidence" value="ECO:0007669"/>
    <property type="project" value="InterPro"/>
</dbReference>
<accession>A0A9C9EMV9</accession>
<name>A0A9C9EMV9_UNCW3</name>
<proteinExistence type="inferred from homology"/>
<keyword evidence="6" id="KW-1133">Transmembrane helix</keyword>
<comment type="cofactor">
    <cofactor evidence="6">
        <name>FMN</name>
        <dbReference type="ChEBI" id="CHEBI:58210"/>
    </cofactor>
</comment>
<evidence type="ECO:0000256" key="1">
    <source>
        <dbReference type="ARBA" id="ARBA00022448"/>
    </source>
</evidence>
<keyword evidence="6" id="KW-1003">Cell membrane</keyword>
<dbReference type="AlphaFoldDB" id="A0A9C9EMV9"/>
<gene>
    <name evidence="6" type="primary">rnfG</name>
    <name evidence="8" type="ORF">ENI34_07735</name>
</gene>
<dbReference type="PANTHER" id="PTHR36118:SF1">
    <property type="entry name" value="ION-TRANSLOCATING OXIDOREDUCTASE COMPLEX SUBUNIT G"/>
    <property type="match status" value="1"/>
</dbReference>
<keyword evidence="6" id="KW-0812">Transmembrane</keyword>
<comment type="function">
    <text evidence="6">Part of a membrane-bound complex that couples electron transfer with translocation of ions across the membrane.</text>
</comment>
<comment type="caution">
    <text evidence="8">The sequence shown here is derived from an EMBL/GenBank/DDBJ whole genome shotgun (WGS) entry which is preliminary data.</text>
</comment>
<dbReference type="GO" id="GO:0005886">
    <property type="term" value="C:plasma membrane"/>
    <property type="evidence" value="ECO:0007669"/>
    <property type="project" value="UniProtKB-SubCell"/>
</dbReference>
<keyword evidence="3 6" id="KW-0285">Flavoprotein</keyword>
<dbReference type="EC" id="7.-.-.-" evidence="6"/>
<feature type="domain" description="FMN-binding" evidence="7">
    <location>
        <begin position="83"/>
        <end position="172"/>
    </location>
</feature>
<reference evidence="8" key="1">
    <citation type="journal article" date="2020" name="mSystems">
        <title>Genome- and Community-Level Interaction Insights into Carbon Utilization and Element Cycling Functions of Hydrothermarchaeota in Hydrothermal Sediment.</title>
        <authorList>
            <person name="Zhou Z."/>
            <person name="Liu Y."/>
            <person name="Xu W."/>
            <person name="Pan J."/>
            <person name="Luo Z.H."/>
            <person name="Li M."/>
        </authorList>
    </citation>
    <scope>NUCLEOTIDE SEQUENCE</scope>
    <source>
        <strain evidence="8">HyVt-388</strain>
    </source>
</reference>
<organism evidence="8 9">
    <name type="scientific">candidate division WOR-3 bacterium</name>
    <dbReference type="NCBI Taxonomy" id="2052148"/>
    <lineage>
        <taxon>Bacteria</taxon>
        <taxon>Bacteria division WOR-3</taxon>
    </lineage>
</organism>
<evidence type="ECO:0000313" key="8">
    <source>
        <dbReference type="EMBL" id="HEC79013.1"/>
    </source>
</evidence>
<sequence>MTSTKQMIIMLFVVAAVCSIVLSFVYSYTEPRIEETKKEMTLAGLREVIEAQEFVEVLPDTLWRALDSNGEFTGIVFRVFPQGYGGPIPITVGLDRNGIITGIRIASAAEGLKETPGLGAKITEPAFTGQFIGKCAAAIQIKKDGGEIDAITAATISSRAVCNGVKNGIETYKNYLGTPIDKKCVFRDAREFIEIIKDTLWFATADSDTLGIVFIGVTQGYADDIKFIVGLDRKGKITGVEILYSNETPGYGERIKEKDFLDRFKEGIPEAITGATISSQALINAVKENIERFKEYLK</sequence>
<protein>
    <recommendedName>
        <fullName evidence="6">Ion-translocating oxidoreductase complex subunit G</fullName>
        <ecNumber evidence="6">7.-.-.-</ecNumber>
    </recommendedName>
    <alternativeName>
        <fullName evidence="6">Rnf electron transport complex subunit G</fullName>
    </alternativeName>
</protein>
<keyword evidence="4 6" id="KW-0288">FMN</keyword>
<feature type="domain" description="FMN-binding" evidence="7">
    <location>
        <begin position="220"/>
        <end position="293"/>
    </location>
</feature>
<evidence type="ECO:0000256" key="2">
    <source>
        <dbReference type="ARBA" id="ARBA00022553"/>
    </source>
</evidence>
<evidence type="ECO:0000259" key="7">
    <source>
        <dbReference type="SMART" id="SM00900"/>
    </source>
</evidence>
<dbReference type="GO" id="GO:0010181">
    <property type="term" value="F:FMN binding"/>
    <property type="evidence" value="ECO:0007669"/>
    <property type="project" value="InterPro"/>
</dbReference>
<dbReference type="NCBIfam" id="TIGR01947">
    <property type="entry name" value="rnfG"/>
    <property type="match status" value="1"/>
</dbReference>
<evidence type="ECO:0000256" key="5">
    <source>
        <dbReference type="ARBA" id="ARBA00022982"/>
    </source>
</evidence>
<keyword evidence="6" id="KW-0472">Membrane</keyword>
<dbReference type="EMBL" id="DRIG01000085">
    <property type="protein sequence ID" value="HEC79013.1"/>
    <property type="molecule type" value="Genomic_DNA"/>
</dbReference>
<keyword evidence="2 6" id="KW-0597">Phosphoprotein</keyword>
<keyword evidence="5 6" id="KW-0249">Electron transport</keyword>
<evidence type="ECO:0000313" key="9">
    <source>
        <dbReference type="Proteomes" id="UP000885826"/>
    </source>
</evidence>
<dbReference type="Proteomes" id="UP000885826">
    <property type="component" value="Unassembled WGS sequence"/>
</dbReference>
<dbReference type="GO" id="GO:0022900">
    <property type="term" value="P:electron transport chain"/>
    <property type="evidence" value="ECO:0007669"/>
    <property type="project" value="UniProtKB-UniRule"/>
</dbReference>
<evidence type="ECO:0000256" key="6">
    <source>
        <dbReference type="HAMAP-Rule" id="MF_00479"/>
    </source>
</evidence>
<dbReference type="HAMAP" id="MF_00479">
    <property type="entry name" value="RsxG_RnfG"/>
    <property type="match status" value="1"/>
</dbReference>
<dbReference type="SMART" id="SM00900">
    <property type="entry name" value="FMN_bind"/>
    <property type="match status" value="2"/>
</dbReference>
<feature type="modified residue" description="FMN phosphoryl threonine" evidence="6">
    <location>
        <position position="155"/>
    </location>
</feature>
<dbReference type="Pfam" id="PF04205">
    <property type="entry name" value="FMN_bind"/>
    <property type="match status" value="2"/>
</dbReference>